<protein>
    <recommendedName>
        <fullName evidence="9">RxLR effector protein</fullName>
    </recommendedName>
</protein>
<sequence>MTIKSIPIRNSLCDILLATVVLLICVDVALGATDLKTTSASFETSRPILYTDLDVIRAYRRLRTTVSDANDDYEYRGFIGITKMKDLTQAGTKKLQKVAEGVNNKLTSNNQHTANKLFTKFMVDKVESNLLTSKPFDDWTQAVTKAYKNDDEAAYAAIFTTLAGSKTDEALVSMLAATDSIRTSILKLREVQLNKWMTSRKSEDDVYQLLQIDATASDLMKSPALSMWMAYMSKLKEDPYDFLLQKLTPSYGEAGLAKMLAKSKDDAATREIAEKMETLLLKKWLESDKTMIDVFQLLKLNTRPPDTLLLSPVLSTWAAYTIMLKKDPYELLFLAIKRTGLDDAGLARMIGIAEQYVNTAPTAKKMQELQFKKWKKDGKSAANVFRLIGLNKEDDKLFESPVWNTWLFYLDYVDKATAHKEMISILRAQFGDERLTNIIAKAKEVDSTKEIATKMERGIWLASGKTSDEIFDFLKLNEKMDDVYESAAFKTWVAYVKELNGLRKYPDEFVVITQLEKRYGGVELARMLARVKKERGTNQLLGELQGLQFKKLMAQGIGPIEMAAKSRPKDPIDDTVYVDFERYMHSRNNDLYEPPP</sequence>
<reference evidence="2" key="2">
    <citation type="submission" date="2018-10" db="EMBL/GenBank/DDBJ databases">
        <title>Effector identification in a new, highly contiguous assembly of the strawberry crown rot pathogen Phytophthora cactorum.</title>
        <authorList>
            <person name="Armitage A.D."/>
            <person name="Nellist C.F."/>
            <person name="Bates H."/>
            <person name="Vickerstaff R.J."/>
            <person name="Harrison R.J."/>
        </authorList>
    </citation>
    <scope>NUCLEOTIDE SEQUENCE</scope>
    <source>
        <strain evidence="2">15-7</strain>
        <strain evidence="3">4032</strain>
        <strain evidence="4">4040</strain>
        <strain evidence="5">P415</strain>
        <strain evidence="6">P421</strain>
    </source>
</reference>
<dbReference type="VEuPathDB" id="FungiDB:PC110_g8478"/>
<name>A0A329SI04_9STRA</name>
<dbReference type="Proteomes" id="UP000760860">
    <property type="component" value="Unassembled WGS sequence"/>
</dbReference>
<evidence type="ECO:0000313" key="3">
    <source>
        <dbReference type="EMBL" id="KAG2891929.1"/>
    </source>
</evidence>
<evidence type="ECO:0008006" key="9">
    <source>
        <dbReference type="Google" id="ProtNLM"/>
    </source>
</evidence>
<dbReference type="Proteomes" id="UP000735874">
    <property type="component" value="Unassembled WGS sequence"/>
</dbReference>
<organism evidence="7 8">
    <name type="scientific">Phytophthora cactorum</name>
    <dbReference type="NCBI Taxonomy" id="29920"/>
    <lineage>
        <taxon>Eukaryota</taxon>
        <taxon>Sar</taxon>
        <taxon>Stramenopiles</taxon>
        <taxon>Oomycota</taxon>
        <taxon>Peronosporomycetes</taxon>
        <taxon>Peronosporales</taxon>
        <taxon>Peronosporaceae</taxon>
        <taxon>Phytophthora</taxon>
    </lineage>
</organism>
<evidence type="ECO:0000313" key="6">
    <source>
        <dbReference type="EMBL" id="KAG3210676.1"/>
    </source>
</evidence>
<proteinExistence type="predicted"/>
<dbReference type="Proteomes" id="UP000251314">
    <property type="component" value="Unassembled WGS sequence"/>
</dbReference>
<evidence type="ECO:0000313" key="5">
    <source>
        <dbReference type="EMBL" id="KAG2972535.1"/>
    </source>
</evidence>
<dbReference type="AlphaFoldDB" id="A0A329SI04"/>
<dbReference type="OrthoDB" id="101245at2759"/>
<evidence type="ECO:0000256" key="1">
    <source>
        <dbReference type="SAM" id="SignalP"/>
    </source>
</evidence>
<feature type="signal peptide" evidence="1">
    <location>
        <begin position="1"/>
        <end position="31"/>
    </location>
</feature>
<comment type="caution">
    <text evidence="7">The sequence shown here is derived from an EMBL/GenBank/DDBJ whole genome shotgun (WGS) entry which is preliminary data.</text>
</comment>
<evidence type="ECO:0000313" key="2">
    <source>
        <dbReference type="EMBL" id="KAG2838184.1"/>
    </source>
</evidence>
<gene>
    <name evidence="7" type="ORF">PC110_g8478</name>
    <name evidence="2" type="ORF">PC113_g19703</name>
    <name evidence="3" type="ORF">PC115_g19027</name>
    <name evidence="4" type="ORF">PC117_g21225</name>
    <name evidence="5" type="ORF">PC118_g15634</name>
    <name evidence="6" type="ORF">PC129_g18328</name>
</gene>
<keyword evidence="1" id="KW-0732">Signal</keyword>
<evidence type="ECO:0000313" key="4">
    <source>
        <dbReference type="EMBL" id="KAG2903577.1"/>
    </source>
</evidence>
<dbReference type="STRING" id="29920.A0A329SI04"/>
<dbReference type="EMBL" id="RCMK01001049">
    <property type="protein sequence ID" value="KAG2903577.1"/>
    <property type="molecule type" value="Genomic_DNA"/>
</dbReference>
<evidence type="ECO:0000313" key="8">
    <source>
        <dbReference type="Proteomes" id="UP000251314"/>
    </source>
</evidence>
<dbReference type="EMBL" id="RCMV01001058">
    <property type="protein sequence ID" value="KAG3210676.1"/>
    <property type="molecule type" value="Genomic_DNA"/>
</dbReference>
<dbReference type="EMBL" id="MJFZ01000176">
    <property type="protein sequence ID" value="RAW35192.1"/>
    <property type="molecule type" value="Genomic_DNA"/>
</dbReference>
<feature type="chain" id="PRO_5039985889" description="RxLR effector protein" evidence="1">
    <location>
        <begin position="32"/>
        <end position="596"/>
    </location>
</feature>
<dbReference type="Proteomes" id="UP000697107">
    <property type="component" value="Unassembled WGS sequence"/>
</dbReference>
<keyword evidence="8" id="KW-1185">Reference proteome</keyword>
<dbReference type="Proteomes" id="UP000736787">
    <property type="component" value="Unassembled WGS sequence"/>
</dbReference>
<reference evidence="7 8" key="1">
    <citation type="submission" date="2018-01" db="EMBL/GenBank/DDBJ databases">
        <title>Draft genome of the strawberry crown rot pathogen Phytophthora cactorum.</title>
        <authorList>
            <person name="Armitage A.D."/>
            <person name="Lysoe E."/>
            <person name="Nellist C.F."/>
            <person name="Harrison R.J."/>
            <person name="Brurberg M.B."/>
        </authorList>
    </citation>
    <scope>NUCLEOTIDE SEQUENCE [LARGE SCALE GENOMIC DNA]</scope>
    <source>
        <strain evidence="7 8">10300</strain>
    </source>
</reference>
<dbReference type="EMBL" id="RCMG01001040">
    <property type="protein sequence ID" value="KAG2838184.1"/>
    <property type="molecule type" value="Genomic_DNA"/>
</dbReference>
<evidence type="ECO:0000313" key="7">
    <source>
        <dbReference type="EMBL" id="RAW35192.1"/>
    </source>
</evidence>
<accession>A0A329SI04</accession>
<dbReference type="EMBL" id="RCML01000615">
    <property type="protein sequence ID" value="KAG2972535.1"/>
    <property type="molecule type" value="Genomic_DNA"/>
</dbReference>
<dbReference type="Proteomes" id="UP000774804">
    <property type="component" value="Unassembled WGS sequence"/>
</dbReference>
<dbReference type="EMBL" id="RCMI01001038">
    <property type="protein sequence ID" value="KAG2891929.1"/>
    <property type="molecule type" value="Genomic_DNA"/>
</dbReference>